<feature type="chain" id="PRO_5017783276" description="Asl1-like glycosyl hydrolase catalytic domain-containing protein" evidence="1">
    <location>
        <begin position="20"/>
        <end position="327"/>
    </location>
</feature>
<reference evidence="3 4" key="1">
    <citation type="submission" date="2018-05" db="EMBL/GenBank/DDBJ databases">
        <title>Draft genome sequence of Scytalidium lignicola DSM 105466, a ubiquitous saprotrophic fungus.</title>
        <authorList>
            <person name="Buettner E."/>
            <person name="Gebauer A.M."/>
            <person name="Hofrichter M."/>
            <person name="Liers C."/>
            <person name="Kellner H."/>
        </authorList>
    </citation>
    <scope>NUCLEOTIDE SEQUENCE [LARGE SCALE GENOMIC DNA]</scope>
    <source>
        <strain evidence="3 4">DSM 105466</strain>
    </source>
</reference>
<dbReference type="Pfam" id="PF11790">
    <property type="entry name" value="Glyco_hydro_cc"/>
    <property type="match status" value="1"/>
</dbReference>
<gene>
    <name evidence="3" type="ORF">B7463_g6020</name>
</gene>
<dbReference type="SUPFAM" id="SSF51445">
    <property type="entry name" value="(Trans)glycosidases"/>
    <property type="match status" value="1"/>
</dbReference>
<protein>
    <recommendedName>
        <fullName evidence="2">Asl1-like glycosyl hydrolase catalytic domain-containing protein</fullName>
    </recommendedName>
</protein>
<comment type="caution">
    <text evidence="3">The sequence shown here is derived from an EMBL/GenBank/DDBJ whole genome shotgun (WGS) entry which is preliminary data.</text>
</comment>
<dbReference type="FunFam" id="3.20.20.80:FF:000207">
    <property type="entry name" value="Glycoside hydrolase family 128 protein"/>
    <property type="match status" value="1"/>
</dbReference>
<feature type="non-terminal residue" evidence="3">
    <location>
        <position position="1"/>
    </location>
</feature>
<evidence type="ECO:0000313" key="4">
    <source>
        <dbReference type="Proteomes" id="UP000258309"/>
    </source>
</evidence>
<dbReference type="InterPro" id="IPR024655">
    <property type="entry name" value="Asl1_glyco_hydro_catalytic"/>
</dbReference>
<dbReference type="PANTHER" id="PTHR34154">
    <property type="entry name" value="ALKALI-SENSITIVE LINKAGE PROTEIN 1"/>
    <property type="match status" value="1"/>
</dbReference>
<sequence>MYLSTTLLLGLVALPSALAQATFQRSSKRGLIYINNTKYAQDDQIWTEPGSDLTWYYNYADTPSSVYSSLPQSKFEFVPMLWGSTIQNFSQTVQGLISSGTNVSHVMTFNEPDGTTATGGSQVDPKVAASMWQSEIEPLRKLGIKAGAPAVTGAQSGFTWLTNFFSACQDLGHNCTIDFIPIHWYGNFEGLASHIGQVVGTYPNTSIWITEYALPDDSLANTQSFFNSSADYFDRISYIERYSYFGSFRSSVSNVGPYAAMLDEHGKLTDIGSWYLGGARTGNIPSGSDTSSSSGSGSSGSGNNNAAGRVQGNYVWAVLLAALICAL</sequence>
<dbReference type="GO" id="GO:0071966">
    <property type="term" value="P:fungal-type cell wall polysaccharide metabolic process"/>
    <property type="evidence" value="ECO:0007669"/>
    <property type="project" value="TreeGrafter"/>
</dbReference>
<dbReference type="AlphaFoldDB" id="A0A3E2HB08"/>
<dbReference type="Proteomes" id="UP000258309">
    <property type="component" value="Unassembled WGS sequence"/>
</dbReference>
<feature type="non-terminal residue" evidence="3">
    <location>
        <position position="327"/>
    </location>
</feature>
<proteinExistence type="predicted"/>
<accession>A0A3E2HB08</accession>
<dbReference type="OMA" id="WYDNFAG"/>
<dbReference type="OrthoDB" id="43654at2759"/>
<feature type="domain" description="Asl1-like glycosyl hydrolase catalytic" evidence="2">
    <location>
        <begin position="34"/>
        <end position="275"/>
    </location>
</feature>
<dbReference type="InterPro" id="IPR017853">
    <property type="entry name" value="GH"/>
</dbReference>
<keyword evidence="4" id="KW-1185">Reference proteome</keyword>
<name>A0A3E2HB08_SCYLI</name>
<dbReference type="Gene3D" id="3.20.20.80">
    <property type="entry name" value="Glycosidases"/>
    <property type="match status" value="1"/>
</dbReference>
<keyword evidence="1" id="KW-0732">Signal</keyword>
<evidence type="ECO:0000313" key="3">
    <source>
        <dbReference type="EMBL" id="RFU30313.1"/>
    </source>
</evidence>
<organism evidence="3 4">
    <name type="scientific">Scytalidium lignicola</name>
    <name type="common">Hyphomycete</name>
    <dbReference type="NCBI Taxonomy" id="5539"/>
    <lineage>
        <taxon>Eukaryota</taxon>
        <taxon>Fungi</taxon>
        <taxon>Dikarya</taxon>
        <taxon>Ascomycota</taxon>
        <taxon>Pezizomycotina</taxon>
        <taxon>Leotiomycetes</taxon>
        <taxon>Leotiomycetes incertae sedis</taxon>
        <taxon>Scytalidium</taxon>
    </lineage>
</organism>
<dbReference type="STRING" id="5539.A0A3E2HB08"/>
<feature type="signal peptide" evidence="1">
    <location>
        <begin position="1"/>
        <end position="19"/>
    </location>
</feature>
<evidence type="ECO:0000259" key="2">
    <source>
        <dbReference type="Pfam" id="PF11790"/>
    </source>
</evidence>
<dbReference type="PANTHER" id="PTHR34154:SF3">
    <property type="entry name" value="ALKALI-SENSITIVE LINKAGE PROTEIN 1"/>
    <property type="match status" value="1"/>
</dbReference>
<evidence type="ECO:0000256" key="1">
    <source>
        <dbReference type="SAM" id="SignalP"/>
    </source>
</evidence>
<dbReference type="GO" id="GO:0009277">
    <property type="term" value="C:fungal-type cell wall"/>
    <property type="evidence" value="ECO:0007669"/>
    <property type="project" value="TreeGrafter"/>
</dbReference>
<dbReference type="EMBL" id="NCSJ02000103">
    <property type="protein sequence ID" value="RFU30313.1"/>
    <property type="molecule type" value="Genomic_DNA"/>
</dbReference>
<dbReference type="InterPro" id="IPR053183">
    <property type="entry name" value="ASL1"/>
</dbReference>